<sequence>MLQSVFSLPLLNLDSKMDQDYMTDMDKRDIEEEFYVQPPPSIAYLLQLPRTDRKNFETEAFLDALPDELIRV</sequence>
<proteinExistence type="predicted"/>
<protein>
    <submittedName>
        <fullName evidence="2">Uncharacterized protein</fullName>
    </submittedName>
</protein>
<accession>A0A914DNY5</accession>
<dbReference type="WBParaSite" id="ACRNAN_scaffold3054.g28190.t1">
    <property type="protein sequence ID" value="ACRNAN_scaffold3054.g28190.t1"/>
    <property type="gene ID" value="ACRNAN_scaffold3054.g28190"/>
</dbReference>
<dbReference type="Proteomes" id="UP000887540">
    <property type="component" value="Unplaced"/>
</dbReference>
<evidence type="ECO:0000313" key="1">
    <source>
        <dbReference type="Proteomes" id="UP000887540"/>
    </source>
</evidence>
<evidence type="ECO:0000313" key="2">
    <source>
        <dbReference type="WBParaSite" id="ACRNAN_scaffold3054.g28190.t1"/>
    </source>
</evidence>
<keyword evidence="1" id="KW-1185">Reference proteome</keyword>
<organism evidence="1 2">
    <name type="scientific">Acrobeloides nanus</name>
    <dbReference type="NCBI Taxonomy" id="290746"/>
    <lineage>
        <taxon>Eukaryota</taxon>
        <taxon>Metazoa</taxon>
        <taxon>Ecdysozoa</taxon>
        <taxon>Nematoda</taxon>
        <taxon>Chromadorea</taxon>
        <taxon>Rhabditida</taxon>
        <taxon>Tylenchina</taxon>
        <taxon>Cephalobomorpha</taxon>
        <taxon>Cephaloboidea</taxon>
        <taxon>Cephalobidae</taxon>
        <taxon>Acrobeloides</taxon>
    </lineage>
</organism>
<reference evidence="2" key="1">
    <citation type="submission" date="2022-11" db="UniProtKB">
        <authorList>
            <consortium name="WormBaseParasite"/>
        </authorList>
    </citation>
    <scope>IDENTIFICATION</scope>
</reference>
<dbReference type="AlphaFoldDB" id="A0A914DNY5"/>
<name>A0A914DNY5_9BILA</name>